<dbReference type="OrthoDB" id="194064at2759"/>
<proteinExistence type="predicted"/>
<dbReference type="AlphaFoldDB" id="A0A9W7LFT0"/>
<feature type="region of interest" description="Disordered" evidence="1">
    <location>
        <begin position="235"/>
        <end position="259"/>
    </location>
</feature>
<evidence type="ECO:0000256" key="1">
    <source>
        <dbReference type="SAM" id="MobiDB-lite"/>
    </source>
</evidence>
<organism evidence="2 3">
    <name type="scientific">Triparma columacea</name>
    <dbReference type="NCBI Taxonomy" id="722753"/>
    <lineage>
        <taxon>Eukaryota</taxon>
        <taxon>Sar</taxon>
        <taxon>Stramenopiles</taxon>
        <taxon>Ochrophyta</taxon>
        <taxon>Bolidophyceae</taxon>
        <taxon>Parmales</taxon>
        <taxon>Triparmaceae</taxon>
        <taxon>Triparma</taxon>
    </lineage>
</organism>
<gene>
    <name evidence="2" type="ORF">TrCOL_g4860</name>
</gene>
<evidence type="ECO:0000313" key="3">
    <source>
        <dbReference type="Proteomes" id="UP001165065"/>
    </source>
</evidence>
<name>A0A9W7LFT0_9STRA</name>
<feature type="compositionally biased region" description="Polar residues" evidence="1">
    <location>
        <begin position="249"/>
        <end position="259"/>
    </location>
</feature>
<reference evidence="3" key="1">
    <citation type="journal article" date="2023" name="Commun. Biol.">
        <title>Genome analysis of Parmales, the sister group of diatoms, reveals the evolutionary specialization of diatoms from phago-mixotrophs to photoautotrophs.</title>
        <authorList>
            <person name="Ban H."/>
            <person name="Sato S."/>
            <person name="Yoshikawa S."/>
            <person name="Yamada K."/>
            <person name="Nakamura Y."/>
            <person name="Ichinomiya M."/>
            <person name="Sato N."/>
            <person name="Blanc-Mathieu R."/>
            <person name="Endo H."/>
            <person name="Kuwata A."/>
            <person name="Ogata H."/>
        </authorList>
    </citation>
    <scope>NUCLEOTIDE SEQUENCE [LARGE SCALE GENOMIC DNA]</scope>
</reference>
<accession>A0A9W7LFT0</accession>
<sequence>MFARFIKGEVVKERVKEGGISGLGEEELTLSGAGSNNDRNYTNSTKWSLDPIGGVIIVRSSSPSGSVVMSGYVLLNSSGYKAARKGYVGNRMELPRIGEVKEFGGGGNEGEEDRAWGTGNAYGDTWVLVIEKEEGKEEASLLCWQIDRVTLTAKLTRNFLYFGSNLTNVRFSVVSDLFVLHDNDTRVSFVYDVKADGVEGPVGGGRMVERGGLSVMTTSKEAGAAMINAGFNLPESPKNSGSAYPPAPGTSSSSVKLGNKTEQTLKSSPFGFEDPRRTVRVMKLVLNAAITPPLSGYESLEVTGGEDQVGTEKGEQQHSSSFGRSTLFGFAGKGKGGEYEEIVRGGLVTVSQNDIVETVLLPAMEKEEGILHVKDSLMTIIESLVSRGCNVSPCVVALATEALCRTGHSRVAVGLLRSKEGGQELYGRDEVELAKILFAIGDKHDKKFISLHGLDMLKRIGTNEARGIIMRRFLDEGDFLGAIREGRGGRGGEEGWPTSGDFWRAAVKKASEVEEGERARLLYLLFVFLKGYGEKDVSTKIGKGGEEGGQQQNKDGAKRRQSWKEKERAKGLRVESKLASEVGGAFPEGLIKNQQVRNTLKGMFGFA</sequence>
<evidence type="ECO:0000313" key="2">
    <source>
        <dbReference type="EMBL" id="GMI47922.1"/>
    </source>
</evidence>
<protein>
    <submittedName>
        <fullName evidence="2">Uncharacterized protein</fullName>
    </submittedName>
</protein>
<feature type="region of interest" description="Disordered" evidence="1">
    <location>
        <begin position="540"/>
        <end position="571"/>
    </location>
</feature>
<feature type="region of interest" description="Disordered" evidence="1">
    <location>
        <begin position="296"/>
        <end position="320"/>
    </location>
</feature>
<keyword evidence="3" id="KW-1185">Reference proteome</keyword>
<dbReference type="EMBL" id="BRYA01000365">
    <property type="protein sequence ID" value="GMI47922.1"/>
    <property type="molecule type" value="Genomic_DNA"/>
</dbReference>
<feature type="compositionally biased region" description="Basic and acidic residues" evidence="1">
    <location>
        <begin position="555"/>
        <end position="571"/>
    </location>
</feature>
<dbReference type="Proteomes" id="UP001165065">
    <property type="component" value="Unassembled WGS sequence"/>
</dbReference>
<comment type="caution">
    <text evidence="2">The sequence shown here is derived from an EMBL/GenBank/DDBJ whole genome shotgun (WGS) entry which is preliminary data.</text>
</comment>